<gene>
    <name evidence="8" type="ORF">HS960_00565</name>
</gene>
<name>A0A7G5DWW8_9SPHI</name>
<keyword evidence="9" id="KW-1185">Reference proteome</keyword>
<dbReference type="AlphaFoldDB" id="A0A7G5DWW8"/>
<keyword evidence="3" id="KW-0175">Coiled coil</keyword>
<evidence type="ECO:0000259" key="7">
    <source>
        <dbReference type="Pfam" id="PF25967"/>
    </source>
</evidence>
<organism evidence="8 9">
    <name type="scientific">Sphingobacterium paramultivorum</name>
    <dbReference type="NCBI Taxonomy" id="2886510"/>
    <lineage>
        <taxon>Bacteria</taxon>
        <taxon>Pseudomonadati</taxon>
        <taxon>Bacteroidota</taxon>
        <taxon>Sphingobacteriia</taxon>
        <taxon>Sphingobacteriales</taxon>
        <taxon>Sphingobacteriaceae</taxon>
        <taxon>Sphingobacterium</taxon>
    </lineage>
</organism>
<dbReference type="PANTHER" id="PTHR30158:SF23">
    <property type="entry name" value="MULTIDRUG RESISTANCE PROTEIN MEXA"/>
    <property type="match status" value="1"/>
</dbReference>
<dbReference type="RefSeq" id="WP_182330983.1">
    <property type="nucleotide sequence ID" value="NZ_CP058555.1"/>
</dbReference>
<evidence type="ECO:0000256" key="3">
    <source>
        <dbReference type="SAM" id="Coils"/>
    </source>
</evidence>
<feature type="domain" description="Multidrug resistance protein MdtA-like barrel-sandwich hybrid" evidence="5">
    <location>
        <begin position="62"/>
        <end position="200"/>
    </location>
</feature>
<evidence type="ECO:0000259" key="4">
    <source>
        <dbReference type="Pfam" id="PF25876"/>
    </source>
</evidence>
<accession>A0A7G5DWW8</accession>
<sequence>MNLKSGLNTVVGLGVLVSFFSCQSKGTPATNSAAPEVSVQQVQTGSGEAKNTYAASVEGITNVEVRPQISGYLNKIFVDEGAYVHTGQLLFKIDDRPFVEQYNTAKAAVRVAEANLKNIKIDLDRKVELVDNKIVSDLQVTQAKASYEASLASLEQAKATMNAAKINLDFCLVKASVSGYIGRIPYRLGSLVSASSVEPLTLLTDINQVYTYFSMSESDFANYQTKQEGNQRKDSVELTLSNGNKYSQKGIIDAVTGQFDKNTGSIAIRARFNNPKRELRAGNTGRIEMTTALDNVLLVPIKATVAVQDKIYVYKLDKDNRASQVDIQVGGKTTEDYYVLSGVQAGDRIITGGLGFVRPGAIVTPKK</sequence>
<dbReference type="Gene3D" id="1.10.287.470">
    <property type="entry name" value="Helix hairpin bin"/>
    <property type="match status" value="1"/>
</dbReference>
<comment type="similarity">
    <text evidence="2">Belongs to the membrane fusion protein (MFP) (TC 8.A.1) family.</text>
</comment>
<dbReference type="Gene3D" id="2.40.420.20">
    <property type="match status" value="1"/>
</dbReference>
<evidence type="ECO:0000259" key="6">
    <source>
        <dbReference type="Pfam" id="PF25944"/>
    </source>
</evidence>
<dbReference type="GO" id="GO:0015562">
    <property type="term" value="F:efflux transmembrane transporter activity"/>
    <property type="evidence" value="ECO:0007669"/>
    <property type="project" value="InterPro"/>
</dbReference>
<dbReference type="SUPFAM" id="SSF111369">
    <property type="entry name" value="HlyD-like secretion proteins"/>
    <property type="match status" value="1"/>
</dbReference>
<feature type="coiled-coil region" evidence="3">
    <location>
        <begin position="102"/>
        <end position="164"/>
    </location>
</feature>
<evidence type="ECO:0000259" key="5">
    <source>
        <dbReference type="Pfam" id="PF25917"/>
    </source>
</evidence>
<proteinExistence type="inferred from homology"/>
<dbReference type="Proteomes" id="UP000515450">
    <property type="component" value="Chromosome"/>
</dbReference>
<dbReference type="Gene3D" id="2.40.30.170">
    <property type="match status" value="1"/>
</dbReference>
<evidence type="ECO:0000256" key="1">
    <source>
        <dbReference type="ARBA" id="ARBA00004196"/>
    </source>
</evidence>
<dbReference type="Pfam" id="PF25944">
    <property type="entry name" value="Beta-barrel_RND"/>
    <property type="match status" value="1"/>
</dbReference>
<feature type="domain" description="Multidrug resistance protein MdtA-like C-terminal permuted SH3" evidence="7">
    <location>
        <begin position="295"/>
        <end position="354"/>
    </location>
</feature>
<dbReference type="PANTHER" id="PTHR30158">
    <property type="entry name" value="ACRA/E-RELATED COMPONENT OF DRUG EFFLUX TRANSPORTER"/>
    <property type="match status" value="1"/>
</dbReference>
<dbReference type="InterPro" id="IPR058627">
    <property type="entry name" value="MdtA-like_C"/>
</dbReference>
<dbReference type="InterPro" id="IPR058626">
    <property type="entry name" value="MdtA-like_b-barrel"/>
</dbReference>
<dbReference type="Pfam" id="PF25917">
    <property type="entry name" value="BSH_RND"/>
    <property type="match status" value="1"/>
</dbReference>
<dbReference type="GO" id="GO:0030313">
    <property type="term" value="C:cell envelope"/>
    <property type="evidence" value="ECO:0007669"/>
    <property type="project" value="UniProtKB-SubCell"/>
</dbReference>
<dbReference type="InterPro" id="IPR006143">
    <property type="entry name" value="RND_pump_MFP"/>
</dbReference>
<comment type="subcellular location">
    <subcellularLocation>
        <location evidence="1">Cell envelope</location>
    </subcellularLocation>
</comment>
<evidence type="ECO:0000313" key="9">
    <source>
        <dbReference type="Proteomes" id="UP000515450"/>
    </source>
</evidence>
<dbReference type="Gene3D" id="2.40.50.100">
    <property type="match status" value="1"/>
</dbReference>
<dbReference type="InterPro" id="IPR058624">
    <property type="entry name" value="MdtA-like_HH"/>
</dbReference>
<evidence type="ECO:0000313" key="8">
    <source>
        <dbReference type="EMBL" id="QMV66243.1"/>
    </source>
</evidence>
<feature type="domain" description="Multidrug resistance protein MdtA-like alpha-helical hairpin" evidence="4">
    <location>
        <begin position="101"/>
        <end position="170"/>
    </location>
</feature>
<dbReference type="PROSITE" id="PS51257">
    <property type="entry name" value="PROKAR_LIPOPROTEIN"/>
    <property type="match status" value="1"/>
</dbReference>
<dbReference type="NCBIfam" id="TIGR01730">
    <property type="entry name" value="RND_mfp"/>
    <property type="match status" value="1"/>
</dbReference>
<evidence type="ECO:0000256" key="2">
    <source>
        <dbReference type="ARBA" id="ARBA00009477"/>
    </source>
</evidence>
<dbReference type="InterPro" id="IPR058625">
    <property type="entry name" value="MdtA-like_BSH"/>
</dbReference>
<dbReference type="GO" id="GO:0046677">
    <property type="term" value="P:response to antibiotic"/>
    <property type="evidence" value="ECO:0007669"/>
    <property type="project" value="TreeGrafter"/>
</dbReference>
<dbReference type="GO" id="GO:0005886">
    <property type="term" value="C:plasma membrane"/>
    <property type="evidence" value="ECO:0007669"/>
    <property type="project" value="TreeGrafter"/>
</dbReference>
<dbReference type="Pfam" id="PF25876">
    <property type="entry name" value="HH_MFP_RND"/>
    <property type="match status" value="1"/>
</dbReference>
<reference evidence="8 9" key="1">
    <citation type="journal article" date="2020" name="G3 (Bethesda)">
        <title>CeMbio - The Caenorhabditis elegans Microbiome Resource.</title>
        <authorList>
            <person name="Dirksen P."/>
            <person name="Assie A."/>
            <person name="Zimmermann J."/>
            <person name="Zhang F."/>
            <person name="Tietje A.M."/>
            <person name="Marsh S.A."/>
            <person name="Felix M.A."/>
            <person name="Shapira M."/>
            <person name="Kaleta C."/>
            <person name="Schulenburg H."/>
            <person name="Samuel B."/>
        </authorList>
    </citation>
    <scope>NUCLEOTIDE SEQUENCE [LARGE SCALE GENOMIC DNA]</scope>
    <source>
        <strain evidence="8 9">BIGb0170</strain>
    </source>
</reference>
<protein>
    <submittedName>
        <fullName evidence="8">Efflux RND transporter periplasmic adaptor subunit</fullName>
    </submittedName>
</protein>
<dbReference type="EMBL" id="CP058555">
    <property type="protein sequence ID" value="QMV66243.1"/>
    <property type="molecule type" value="Genomic_DNA"/>
</dbReference>
<feature type="domain" description="Multidrug resistance protein MdtA-like beta-barrel" evidence="6">
    <location>
        <begin position="209"/>
        <end position="290"/>
    </location>
</feature>
<dbReference type="Pfam" id="PF25967">
    <property type="entry name" value="RND-MFP_C"/>
    <property type="match status" value="1"/>
</dbReference>